<keyword evidence="6" id="KW-0999">Mitochondrion inner membrane</keyword>
<dbReference type="InterPro" id="IPR002067">
    <property type="entry name" value="MCP"/>
</dbReference>
<feature type="repeat" description="Solcar" evidence="10">
    <location>
        <begin position="476"/>
        <end position="565"/>
    </location>
</feature>
<keyword evidence="4 10" id="KW-0812">Transmembrane</keyword>
<dbReference type="Proteomes" id="UP001159427">
    <property type="component" value="Unassembled WGS sequence"/>
</dbReference>
<comment type="caution">
    <text evidence="13">The sequence shown here is derived from an EMBL/GenBank/DDBJ whole genome shotgun (WGS) entry which is preliminary data.</text>
</comment>
<dbReference type="PANTHER" id="PTHR45678">
    <property type="entry name" value="MITOCHONDRIAL 2-OXODICARBOXYLATE CARRIER 1-RELATED"/>
    <property type="match status" value="1"/>
</dbReference>
<dbReference type="InterPro" id="IPR051028">
    <property type="entry name" value="Mito_Solute_Carrier"/>
</dbReference>
<name>A0ABN8LRK1_9CNID</name>
<evidence type="ECO:0000256" key="9">
    <source>
        <dbReference type="ARBA" id="ARBA00023136"/>
    </source>
</evidence>
<comment type="subcellular location">
    <subcellularLocation>
        <location evidence="1">Mitochondrion inner membrane</location>
        <topology evidence="1">Multi-pass membrane protein</topology>
    </subcellularLocation>
</comment>
<keyword evidence="5" id="KW-0677">Repeat</keyword>
<keyword evidence="8" id="KW-0496">Mitochondrion</keyword>
<dbReference type="InterPro" id="IPR018108">
    <property type="entry name" value="MCP_transmembrane"/>
</dbReference>
<keyword evidence="14" id="KW-1185">Reference proteome</keyword>
<dbReference type="Gene3D" id="1.50.40.10">
    <property type="entry name" value="Mitochondrial carrier domain"/>
    <property type="match status" value="1"/>
</dbReference>
<evidence type="ECO:0000256" key="7">
    <source>
        <dbReference type="ARBA" id="ARBA00022989"/>
    </source>
</evidence>
<feature type="repeat" description="Solcar" evidence="10">
    <location>
        <begin position="253"/>
        <end position="342"/>
    </location>
</feature>
<dbReference type="SUPFAM" id="SSF56854">
    <property type="entry name" value="Bcl-2 inhibitors of programmed cell death"/>
    <property type="match status" value="1"/>
</dbReference>
<evidence type="ECO:0000256" key="6">
    <source>
        <dbReference type="ARBA" id="ARBA00022792"/>
    </source>
</evidence>
<protein>
    <submittedName>
        <fullName evidence="13">Uncharacterized protein</fullName>
    </submittedName>
</protein>
<dbReference type="PROSITE" id="PS50920">
    <property type="entry name" value="SOLCAR"/>
    <property type="match status" value="3"/>
</dbReference>
<organism evidence="13 14">
    <name type="scientific">Porites evermanni</name>
    <dbReference type="NCBI Taxonomy" id="104178"/>
    <lineage>
        <taxon>Eukaryota</taxon>
        <taxon>Metazoa</taxon>
        <taxon>Cnidaria</taxon>
        <taxon>Anthozoa</taxon>
        <taxon>Hexacorallia</taxon>
        <taxon>Scleractinia</taxon>
        <taxon>Fungiina</taxon>
        <taxon>Poritidae</taxon>
        <taxon>Porites</taxon>
    </lineage>
</organism>
<accession>A0ABN8LRK1</accession>
<dbReference type="PRINTS" id="PR00926">
    <property type="entry name" value="MITOCARRIER"/>
</dbReference>
<evidence type="ECO:0000256" key="11">
    <source>
        <dbReference type="RuleBase" id="RU000488"/>
    </source>
</evidence>
<reference evidence="13 14" key="1">
    <citation type="submission" date="2022-05" db="EMBL/GenBank/DDBJ databases">
        <authorList>
            <consortium name="Genoscope - CEA"/>
            <person name="William W."/>
        </authorList>
    </citation>
    <scope>NUCLEOTIDE SEQUENCE [LARGE SCALE GENOMIC DNA]</scope>
</reference>
<dbReference type="SUPFAM" id="SSF103506">
    <property type="entry name" value="Mitochondrial carrier"/>
    <property type="match status" value="1"/>
</dbReference>
<keyword evidence="9 10" id="KW-0472">Membrane</keyword>
<keyword evidence="3 11" id="KW-0813">Transport</keyword>
<dbReference type="InterPro" id="IPR023395">
    <property type="entry name" value="MCP_dom_sf"/>
</dbReference>
<evidence type="ECO:0000256" key="3">
    <source>
        <dbReference type="ARBA" id="ARBA00022448"/>
    </source>
</evidence>
<dbReference type="EMBL" id="CALNXI010000078">
    <property type="protein sequence ID" value="CAH3018086.1"/>
    <property type="molecule type" value="Genomic_DNA"/>
</dbReference>
<dbReference type="Pfam" id="PF00153">
    <property type="entry name" value="Mito_carr"/>
    <property type="match status" value="3"/>
</dbReference>
<feature type="region of interest" description="Disordered" evidence="12">
    <location>
        <begin position="1"/>
        <end position="21"/>
    </location>
</feature>
<dbReference type="InterPro" id="IPR036834">
    <property type="entry name" value="Bcl-2-like_sf"/>
</dbReference>
<evidence type="ECO:0000313" key="13">
    <source>
        <dbReference type="EMBL" id="CAH3018086.1"/>
    </source>
</evidence>
<feature type="repeat" description="Solcar" evidence="10">
    <location>
        <begin position="350"/>
        <end position="465"/>
    </location>
</feature>
<evidence type="ECO:0000256" key="8">
    <source>
        <dbReference type="ARBA" id="ARBA00023128"/>
    </source>
</evidence>
<evidence type="ECO:0000313" key="14">
    <source>
        <dbReference type="Proteomes" id="UP001159427"/>
    </source>
</evidence>
<proteinExistence type="inferred from homology"/>
<evidence type="ECO:0000256" key="1">
    <source>
        <dbReference type="ARBA" id="ARBA00004448"/>
    </source>
</evidence>
<evidence type="ECO:0000256" key="2">
    <source>
        <dbReference type="ARBA" id="ARBA00006375"/>
    </source>
</evidence>
<dbReference type="PANTHER" id="PTHR45678:SF5">
    <property type="entry name" value="AT03939P-RELATED"/>
    <property type="match status" value="1"/>
</dbReference>
<evidence type="ECO:0000256" key="12">
    <source>
        <dbReference type="SAM" id="MobiDB-lite"/>
    </source>
</evidence>
<comment type="similarity">
    <text evidence="2 11">Belongs to the mitochondrial carrier (TC 2.A.29) family.</text>
</comment>
<evidence type="ECO:0000256" key="10">
    <source>
        <dbReference type="PROSITE-ProRule" id="PRU00282"/>
    </source>
</evidence>
<evidence type="ECO:0000256" key="4">
    <source>
        <dbReference type="ARBA" id="ARBA00022692"/>
    </source>
</evidence>
<gene>
    <name evidence="13" type="ORF">PEVE_00041242</name>
</gene>
<sequence length="572" mass="62224">MADGMPYFKSHKTPVENSEESLEDIEKQACLLFEEFLRITEPASSAGRLRHAKSEHSDSPVVLSLKKSVGGVRECSESYEEDDMVPDSQIMEKGPAESRTPLPATGVEQPADPTIQKLAHQMQLAGDALTSQYGRHVTGVQSHLVSFVLENAASLTYDRLSQEIDNMVGRDRSWSNFVMAMCLSKRVAEETARACGAVTDYFKRYISQSYSRAMQQAGGMEFSLGLTDGGHVSRNVPVTGSDEKRLYPQGWHLPIAAKLLNGAIAGVVGVSCVFPLDLAKTRLQDQRNLGTQKQYKHLVDCLWKVTRAEGIQGLYKGMGVNLLLINPEKAIKLAVNDQVRQMYGGKRHTLPLSKEMIAGGVAGFCQVIVTTPMEMLKIQLQMAGTQMSASPRVANTSSAVAAASSNLRTFGTNSSTPPKSAARIAQDLMRSKGIGGLYKGLGATLARDVPFSCIYFPLFAFFRLEMKPGGDHSENPGPLHCMMAGCLAGMIGSVTVTPMDVVKTRLQVIRSGQGEAMYTGFVDCVHKTYTNEGLRAFYKGAVPRMIVIAPLFGIAQTVYFLGVAERIMGLEV</sequence>
<keyword evidence="7" id="KW-1133">Transmembrane helix</keyword>
<evidence type="ECO:0000256" key="5">
    <source>
        <dbReference type="ARBA" id="ARBA00022737"/>
    </source>
</evidence>